<evidence type="ECO:0000256" key="1">
    <source>
        <dbReference type="ARBA" id="ARBA00004651"/>
    </source>
</evidence>
<keyword evidence="9" id="KW-1185">Reference proteome</keyword>
<feature type="domain" description="Sulfatase N-terminal" evidence="7">
    <location>
        <begin position="161"/>
        <end position="432"/>
    </location>
</feature>
<dbReference type="Gene3D" id="3.30.1120.80">
    <property type="match status" value="1"/>
</dbReference>
<evidence type="ECO:0000313" key="8">
    <source>
        <dbReference type="EMBL" id="NBG65674.1"/>
    </source>
</evidence>
<dbReference type="CDD" id="cd16015">
    <property type="entry name" value="LTA_synthase"/>
    <property type="match status" value="1"/>
</dbReference>
<evidence type="ECO:0000256" key="2">
    <source>
        <dbReference type="ARBA" id="ARBA00022475"/>
    </source>
</evidence>
<dbReference type="PANTHER" id="PTHR47371">
    <property type="entry name" value="LIPOTEICHOIC ACID SYNTHASE"/>
    <property type="match status" value="1"/>
</dbReference>
<reference evidence="8 9" key="1">
    <citation type="submission" date="2019-12" db="EMBL/GenBank/DDBJ databases">
        <authorList>
            <person name="Zhao J."/>
        </authorList>
    </citation>
    <scope>NUCLEOTIDE SEQUENCE [LARGE SCALE GENOMIC DNA]</scope>
    <source>
        <strain evidence="8 9">S-15</strain>
    </source>
</reference>
<evidence type="ECO:0000256" key="5">
    <source>
        <dbReference type="ARBA" id="ARBA00023136"/>
    </source>
</evidence>
<feature type="transmembrane region" description="Helical" evidence="6">
    <location>
        <begin position="60"/>
        <end position="81"/>
    </location>
</feature>
<dbReference type="GO" id="GO:0016740">
    <property type="term" value="F:transferase activity"/>
    <property type="evidence" value="ECO:0007669"/>
    <property type="project" value="UniProtKB-KW"/>
</dbReference>
<dbReference type="GO" id="GO:0016787">
    <property type="term" value="F:hydrolase activity"/>
    <property type="evidence" value="ECO:0007669"/>
    <property type="project" value="UniProtKB-KW"/>
</dbReference>
<keyword evidence="8" id="KW-0808">Transferase</keyword>
<dbReference type="SUPFAM" id="SSF53649">
    <property type="entry name" value="Alkaline phosphatase-like"/>
    <property type="match status" value="1"/>
</dbReference>
<keyword evidence="2" id="KW-1003">Cell membrane</keyword>
<dbReference type="GO" id="GO:0005886">
    <property type="term" value="C:plasma membrane"/>
    <property type="evidence" value="ECO:0007669"/>
    <property type="project" value="UniProtKB-SubCell"/>
</dbReference>
<organism evidence="8 9">
    <name type="scientific">Acidiluteibacter ferrifornacis</name>
    <dbReference type="NCBI Taxonomy" id="2692424"/>
    <lineage>
        <taxon>Bacteria</taxon>
        <taxon>Pseudomonadati</taxon>
        <taxon>Bacteroidota</taxon>
        <taxon>Flavobacteriia</taxon>
        <taxon>Flavobacteriales</taxon>
        <taxon>Cryomorphaceae</taxon>
        <taxon>Acidiluteibacter</taxon>
    </lineage>
</organism>
<keyword evidence="4 6" id="KW-1133">Transmembrane helix</keyword>
<name>A0A6N9NIK3_9FLAO</name>
<sequence>MRLDATPLMYLNTPKEMFASVTTPLLIGSIAFWIGFSVLLCFLFNRMISRKLLQLEAVKFWHAPIILLCIIPLGIAGRGGLQTVPVNQSNVYFSDKMFANHAAVNFTWSFINALSYKAYSTDNPFIEMEIDTAKSIIEAARKPLRVSITNDSLKLFNTNRPNVILILWESLTAKVVAQLGGEQNVTPNLNSLVKEGVFFDQFYSNGDRSDKGLISILSGYPPQPNKSIIKNTNKASSLPFMTKKMSEIGYHNSYYYGGDLNFGNMNSYLRNGGINEFVSGEDFKKKDWNSKWGVHDHVLLNRFLSDINKEQKTPFFKILFTLTSHEPFEFPGTYAFGKDSEANLFRSAHHYTDEAIGKFIAEAKKQPWWDNSVIIIMADHGHPLPALNGFFHAQHKFHIPMLWLGGALACKDTIISNIGSHTDFAYSFLPLIEGDNSSFEWGNNIFIKSDAHYAHYVFNKGFGVVNQHGAVLYDYHKKSNLINNNEGLNSLVDLGKALTQVTYQDYIER</sequence>
<dbReference type="Proteomes" id="UP000470771">
    <property type="component" value="Unassembled WGS sequence"/>
</dbReference>
<feature type="transmembrane region" description="Helical" evidence="6">
    <location>
        <begin position="25"/>
        <end position="48"/>
    </location>
</feature>
<dbReference type="Gene3D" id="3.40.720.10">
    <property type="entry name" value="Alkaline Phosphatase, subunit A"/>
    <property type="match status" value="1"/>
</dbReference>
<keyword evidence="8" id="KW-0378">Hydrolase</keyword>
<gene>
    <name evidence="8" type="ORF">GQN54_06065</name>
</gene>
<dbReference type="EMBL" id="WWNE01000005">
    <property type="protein sequence ID" value="NBG65674.1"/>
    <property type="molecule type" value="Genomic_DNA"/>
</dbReference>
<proteinExistence type="predicted"/>
<comment type="caution">
    <text evidence="8">The sequence shown here is derived from an EMBL/GenBank/DDBJ whole genome shotgun (WGS) entry which is preliminary data.</text>
</comment>
<comment type="subcellular location">
    <subcellularLocation>
        <location evidence="1">Cell membrane</location>
        <topology evidence="1">Multi-pass membrane protein</topology>
    </subcellularLocation>
</comment>
<dbReference type="InterPro" id="IPR000917">
    <property type="entry name" value="Sulfatase_N"/>
</dbReference>
<evidence type="ECO:0000259" key="7">
    <source>
        <dbReference type="Pfam" id="PF00884"/>
    </source>
</evidence>
<dbReference type="InterPro" id="IPR017850">
    <property type="entry name" value="Alkaline_phosphatase_core_sf"/>
</dbReference>
<protein>
    <submittedName>
        <fullName evidence="8">Sulfatase-like hydrolase/transferase</fullName>
    </submittedName>
</protein>
<dbReference type="AlphaFoldDB" id="A0A6N9NIK3"/>
<accession>A0A6N9NIK3</accession>
<dbReference type="Pfam" id="PF00884">
    <property type="entry name" value="Sulfatase"/>
    <property type="match status" value="1"/>
</dbReference>
<evidence type="ECO:0000256" key="6">
    <source>
        <dbReference type="SAM" id="Phobius"/>
    </source>
</evidence>
<keyword evidence="3 6" id="KW-0812">Transmembrane</keyword>
<evidence type="ECO:0000256" key="3">
    <source>
        <dbReference type="ARBA" id="ARBA00022692"/>
    </source>
</evidence>
<dbReference type="InterPro" id="IPR050448">
    <property type="entry name" value="OpgB/LTA_synthase_biosynth"/>
</dbReference>
<evidence type="ECO:0000256" key="4">
    <source>
        <dbReference type="ARBA" id="ARBA00022989"/>
    </source>
</evidence>
<keyword evidence="5 6" id="KW-0472">Membrane</keyword>
<dbReference type="PANTHER" id="PTHR47371:SF3">
    <property type="entry name" value="PHOSPHOGLYCEROL TRANSFERASE I"/>
    <property type="match status" value="1"/>
</dbReference>
<evidence type="ECO:0000313" key="9">
    <source>
        <dbReference type="Proteomes" id="UP000470771"/>
    </source>
</evidence>